<dbReference type="Proteomes" id="UP001180724">
    <property type="component" value="Unassembled WGS sequence"/>
</dbReference>
<dbReference type="RefSeq" id="WP_311573620.1">
    <property type="nucleotide sequence ID" value="NZ_JAVRFH010000016.1"/>
</dbReference>
<evidence type="ECO:0000313" key="2">
    <source>
        <dbReference type="EMBL" id="MDT0612129.1"/>
    </source>
</evidence>
<protein>
    <submittedName>
        <fullName evidence="2">CU044_2847 family protein</fullName>
    </submittedName>
</protein>
<gene>
    <name evidence="2" type="ORF">RM812_18165</name>
</gene>
<sequence length="134" mass="13811">MAYLVELPVSGAGGNRTGGEGAGRGPSDATGIVKVQIDEAADGLVQVARPGQVVARATRSLKDMLAGIRPVAENFVEGFRGMARQPDEIGVEFGLSLSAEADVVISRTTGQANFKVTLTWRDPSSGEPAADAAE</sequence>
<dbReference type="InterPro" id="IPR045794">
    <property type="entry name" value="Trypco1"/>
</dbReference>
<reference evidence="2" key="1">
    <citation type="submission" date="2024-05" db="EMBL/GenBank/DDBJ databases">
        <title>30 novel species of actinomycetes from the DSMZ collection.</title>
        <authorList>
            <person name="Nouioui I."/>
        </authorList>
    </citation>
    <scope>NUCLEOTIDE SEQUENCE</scope>
    <source>
        <strain evidence="2">DSM 40712</strain>
    </source>
</reference>
<evidence type="ECO:0000259" key="1">
    <source>
        <dbReference type="Pfam" id="PF19493"/>
    </source>
</evidence>
<comment type="caution">
    <text evidence="2">The sequence shown here is derived from an EMBL/GenBank/DDBJ whole genome shotgun (WGS) entry which is preliminary data.</text>
</comment>
<keyword evidence="3" id="KW-1185">Reference proteome</keyword>
<dbReference type="NCBIfam" id="NF041216">
    <property type="entry name" value="CU044_2847_fam"/>
    <property type="match status" value="1"/>
</dbReference>
<name>A0ABU3APL5_9ACTN</name>
<proteinExistence type="predicted"/>
<accession>A0ABU3APL5</accession>
<organism evidence="2 3">
    <name type="scientific">Streptomyces lancefieldiae</name>
    <dbReference type="NCBI Taxonomy" id="3075520"/>
    <lineage>
        <taxon>Bacteria</taxon>
        <taxon>Bacillati</taxon>
        <taxon>Actinomycetota</taxon>
        <taxon>Actinomycetes</taxon>
        <taxon>Kitasatosporales</taxon>
        <taxon>Streptomycetaceae</taxon>
        <taxon>Streptomyces</taxon>
    </lineage>
</organism>
<dbReference type="Pfam" id="PF19493">
    <property type="entry name" value="Trypco1"/>
    <property type="match status" value="1"/>
</dbReference>
<dbReference type="EMBL" id="JAVRFH010000016">
    <property type="protein sequence ID" value="MDT0612129.1"/>
    <property type="molecule type" value="Genomic_DNA"/>
</dbReference>
<feature type="domain" description="Trypsin-co-occurring" evidence="1">
    <location>
        <begin position="31"/>
        <end position="121"/>
    </location>
</feature>
<evidence type="ECO:0000313" key="3">
    <source>
        <dbReference type="Proteomes" id="UP001180724"/>
    </source>
</evidence>